<evidence type="ECO:0000259" key="2">
    <source>
        <dbReference type="Pfam" id="PF15862"/>
    </source>
</evidence>
<dbReference type="PANTHER" id="PTHR15197:SF0">
    <property type="entry name" value="COILIN"/>
    <property type="match status" value="1"/>
</dbReference>
<accession>A0A8D0NI61</accession>
<feature type="domain" description="Coilin N-terminal" evidence="2">
    <location>
        <begin position="7"/>
        <end position="134"/>
    </location>
</feature>
<evidence type="ECO:0000259" key="3">
    <source>
        <dbReference type="Pfam" id="PF23086"/>
    </source>
</evidence>
<dbReference type="Proteomes" id="UP000694726">
    <property type="component" value="Unplaced"/>
</dbReference>
<dbReference type="Pfam" id="PF15862">
    <property type="entry name" value="Coilin_N"/>
    <property type="match status" value="1"/>
</dbReference>
<proteinExistence type="predicted"/>
<organism evidence="4 5">
    <name type="scientific">Sus scrofa</name>
    <name type="common">Pig</name>
    <dbReference type="NCBI Taxonomy" id="9823"/>
    <lineage>
        <taxon>Eukaryota</taxon>
        <taxon>Metazoa</taxon>
        <taxon>Chordata</taxon>
        <taxon>Craniata</taxon>
        <taxon>Vertebrata</taxon>
        <taxon>Euteleostomi</taxon>
        <taxon>Mammalia</taxon>
        <taxon>Eutheria</taxon>
        <taxon>Laurasiatheria</taxon>
        <taxon>Artiodactyla</taxon>
        <taxon>Suina</taxon>
        <taxon>Suidae</taxon>
        <taxon>Sus</taxon>
    </lineage>
</organism>
<dbReference type="Pfam" id="PF23086">
    <property type="entry name" value="Tudor_Coilin"/>
    <property type="match status" value="1"/>
</dbReference>
<feature type="region of interest" description="Disordered" evidence="1">
    <location>
        <begin position="90"/>
        <end position="329"/>
    </location>
</feature>
<dbReference type="Ensembl" id="ENSSSCT00015048785.1">
    <property type="protein sequence ID" value="ENSSSCP00015019423.1"/>
    <property type="gene ID" value="ENSSSCG00015036311.1"/>
</dbReference>
<evidence type="ECO:0008006" key="6">
    <source>
        <dbReference type="Google" id="ProtNLM"/>
    </source>
</evidence>
<sequence length="534" mass="58415">MAASETVRLRLQFDYPPPATPHCTSFWLLIDLNRCRFVTDLISLIRQRFGFIILVYSYILEPSYELPTEVFSLLSFDRVKLEERGVADSPVAVSNGDSTPLVPRKAKKRAFKSEEDEETELDCRNSKKPWKRHENINSEKNLDLEPKAVTDQSGSQKNKRRNKTTCSVMDDDNDDDDGETERKSSKKKEKREYKKQAKTPKAPKAQSVKEWPIQKGTSPKGPPARNSLVKAKRKSGASLRTKDSPASSSESESSGESTSDGLSNVISEVRRSSGKTSTEASKEGPSVQTTTANKVTAKAGCTSAPIKGKTTGTSSSSSDSSSESDDPCVRAKNARECAAESLKPGGFLTGRACPGPSSQIPNAPGGRQALGPPPNVTVPTSMGRGWGRGEDLLSWKGARGRGPAGPCVLNRNAEYQKQQQLNEMVTNSSTIIQNPVETRKRDYSLLPLLAAAPQVGDKIAFKLLELTSDYFPDISDYKEGKILSHNPETQQVDIEILSSLPAMKEPGKFDLVYHNENGAEVVEYAVTQEKRVGV</sequence>
<dbReference type="InterPro" id="IPR056398">
    <property type="entry name" value="Tudor_Coilin"/>
</dbReference>
<feature type="compositionally biased region" description="Low complexity" evidence="1">
    <location>
        <begin position="244"/>
        <end position="259"/>
    </location>
</feature>
<dbReference type="InterPro" id="IPR024822">
    <property type="entry name" value="Coilin"/>
</dbReference>
<feature type="compositionally biased region" description="Basic and acidic residues" evidence="1">
    <location>
        <begin position="132"/>
        <end position="148"/>
    </location>
</feature>
<evidence type="ECO:0000313" key="4">
    <source>
        <dbReference type="Ensembl" id="ENSSSCP00015019423.1"/>
    </source>
</evidence>
<evidence type="ECO:0000256" key="1">
    <source>
        <dbReference type="SAM" id="MobiDB-lite"/>
    </source>
</evidence>
<dbReference type="InterPro" id="IPR031722">
    <property type="entry name" value="Coilin_N"/>
</dbReference>
<evidence type="ECO:0000313" key="5">
    <source>
        <dbReference type="Proteomes" id="UP000694726"/>
    </source>
</evidence>
<name>A0A8D0NI61_PIG</name>
<dbReference type="AlphaFoldDB" id="A0A8D0NI61"/>
<reference evidence="4" key="1">
    <citation type="submission" date="2025-08" db="UniProtKB">
        <authorList>
            <consortium name="Ensembl"/>
        </authorList>
    </citation>
    <scope>IDENTIFICATION</scope>
</reference>
<dbReference type="PANTHER" id="PTHR15197">
    <property type="entry name" value="COILIN P80"/>
    <property type="match status" value="1"/>
</dbReference>
<protein>
    <recommendedName>
        <fullName evidence="6">Coilin</fullName>
    </recommendedName>
</protein>
<feature type="domain" description="Coilin tudor" evidence="3">
    <location>
        <begin position="441"/>
        <end position="531"/>
    </location>
</feature>
<feature type="compositionally biased region" description="Acidic residues" evidence="1">
    <location>
        <begin position="169"/>
        <end position="179"/>
    </location>
</feature>